<dbReference type="PROSITE" id="PS51350">
    <property type="entry name" value="PTS_HPR_DOM"/>
    <property type="match status" value="1"/>
</dbReference>
<dbReference type="InterPro" id="IPR035895">
    <property type="entry name" value="HPr-like_sf"/>
</dbReference>
<dbReference type="RefSeq" id="WP_110275238.1">
    <property type="nucleotide sequence ID" value="NZ_QJJG01000012.1"/>
</dbReference>
<dbReference type="SUPFAM" id="SSF55594">
    <property type="entry name" value="HPr-like"/>
    <property type="match status" value="1"/>
</dbReference>
<organism evidence="7 8">
    <name type="scientific">Klebsiella oxytoca</name>
    <dbReference type="NCBI Taxonomy" id="571"/>
    <lineage>
        <taxon>Bacteria</taxon>
        <taxon>Pseudomonadati</taxon>
        <taxon>Pseudomonadota</taxon>
        <taxon>Gammaproteobacteria</taxon>
        <taxon>Enterobacterales</taxon>
        <taxon>Enterobacteriaceae</taxon>
        <taxon>Klebsiella/Raoultella group</taxon>
        <taxon>Klebsiella</taxon>
    </lineage>
</organism>
<gene>
    <name evidence="7" type="ORF">DET57_112102</name>
</gene>
<evidence type="ECO:0000256" key="5">
    <source>
        <dbReference type="ARBA" id="ARBA00022683"/>
    </source>
</evidence>
<dbReference type="GO" id="GO:0009401">
    <property type="term" value="P:phosphoenolpyruvate-dependent sugar phosphotransferase system"/>
    <property type="evidence" value="ECO:0007669"/>
    <property type="project" value="UniProtKB-KW"/>
</dbReference>
<evidence type="ECO:0000313" key="8">
    <source>
        <dbReference type="Proteomes" id="UP000247485"/>
    </source>
</evidence>
<keyword evidence="2" id="KW-0597">Phosphoprotein</keyword>
<dbReference type="EMBL" id="QJJG01000012">
    <property type="protein sequence ID" value="PXW43228.1"/>
    <property type="molecule type" value="Genomic_DNA"/>
</dbReference>
<dbReference type="AlphaFoldDB" id="A0A318FL19"/>
<dbReference type="Proteomes" id="UP000247485">
    <property type="component" value="Unassembled WGS sequence"/>
</dbReference>
<dbReference type="InterPro" id="IPR000032">
    <property type="entry name" value="HPr-like"/>
</dbReference>
<dbReference type="InterPro" id="IPR050893">
    <property type="entry name" value="Sugar_PTS"/>
</dbReference>
<keyword evidence="5" id="KW-0598">Phosphotransferase system</keyword>
<dbReference type="Pfam" id="PF00381">
    <property type="entry name" value="PTS-HPr"/>
    <property type="match status" value="1"/>
</dbReference>
<reference evidence="7 8" key="1">
    <citation type="submission" date="2018-05" db="EMBL/GenBank/DDBJ databases">
        <title>Freshwater and sediment microbial communities from various areas in North America, analyzing microbe dynamics in response to fracking.</title>
        <authorList>
            <person name="Lamendella R."/>
        </authorList>
    </citation>
    <scope>NUCLEOTIDE SEQUENCE [LARGE SCALE GENOMIC DNA]</scope>
    <source>
        <strain evidence="7 8">67</strain>
    </source>
</reference>
<dbReference type="PANTHER" id="PTHR30181:SF2">
    <property type="entry name" value="PTS SYSTEM MANNITOL-SPECIFIC EIICBA COMPONENT"/>
    <property type="match status" value="1"/>
</dbReference>
<comment type="caution">
    <text evidence="7">The sequence shown here is derived from an EMBL/GenBank/DDBJ whole genome shotgun (WGS) entry which is preliminary data.</text>
</comment>
<dbReference type="GO" id="GO:0005886">
    <property type="term" value="C:plasma membrane"/>
    <property type="evidence" value="ECO:0007669"/>
    <property type="project" value="TreeGrafter"/>
</dbReference>
<proteinExistence type="predicted"/>
<dbReference type="Gene3D" id="3.30.1340.10">
    <property type="entry name" value="HPr-like"/>
    <property type="match status" value="1"/>
</dbReference>
<evidence type="ECO:0000256" key="4">
    <source>
        <dbReference type="ARBA" id="ARBA00022679"/>
    </source>
</evidence>
<dbReference type="CDD" id="cd00367">
    <property type="entry name" value="PTS-HPr_like"/>
    <property type="match status" value="1"/>
</dbReference>
<evidence type="ECO:0000259" key="6">
    <source>
        <dbReference type="PROSITE" id="PS51350"/>
    </source>
</evidence>
<evidence type="ECO:0000256" key="2">
    <source>
        <dbReference type="ARBA" id="ARBA00022553"/>
    </source>
</evidence>
<evidence type="ECO:0000256" key="3">
    <source>
        <dbReference type="ARBA" id="ARBA00022597"/>
    </source>
</evidence>
<name>A0A318FL19_KLEOX</name>
<evidence type="ECO:0000313" key="7">
    <source>
        <dbReference type="EMBL" id="PXW43228.1"/>
    </source>
</evidence>
<accession>A0A318FL19</accession>
<keyword evidence="3" id="KW-0762">Sugar transport</keyword>
<evidence type="ECO:0000256" key="1">
    <source>
        <dbReference type="ARBA" id="ARBA00022448"/>
    </source>
</evidence>
<keyword evidence="4 7" id="KW-0808">Transferase</keyword>
<sequence>MNYLQAHIRIRNPSGLHARPVAQLVKTVKALDFAVEIAHTRHPERFVNAGSLMKRLGLGVSRRDEIILRLPAGKGAEMVNLQALINAGLGENID</sequence>
<dbReference type="PANTHER" id="PTHR30181">
    <property type="entry name" value="MANNITOL PERMEASE IIC COMPONENT"/>
    <property type="match status" value="1"/>
</dbReference>
<protein>
    <submittedName>
        <fullName evidence="7">Phosphotransferase system HPr (HPr) family protein</fullName>
    </submittedName>
</protein>
<keyword evidence="1" id="KW-0813">Transport</keyword>
<feature type="domain" description="HPr" evidence="6">
    <location>
        <begin position="1"/>
        <end position="92"/>
    </location>
</feature>
<dbReference type="GO" id="GO:0090563">
    <property type="term" value="F:protein-phosphocysteine-sugar phosphotransferase activity"/>
    <property type="evidence" value="ECO:0007669"/>
    <property type="project" value="TreeGrafter"/>
</dbReference>